<evidence type="ECO:0000256" key="8">
    <source>
        <dbReference type="HAMAP-Rule" id="MF_01325"/>
    </source>
</evidence>
<keyword evidence="3 8" id="KW-0699">rRNA-binding</keyword>
<keyword evidence="4 8" id="KW-0694">RNA-binding</keyword>
<comment type="subunit">
    <text evidence="8 10">Part of the 50S ribosomal subunit. Forms a cluster with proteins L14 and L19.</text>
</comment>
<dbReference type="SUPFAM" id="SSF50447">
    <property type="entry name" value="Translation proteins"/>
    <property type="match status" value="1"/>
</dbReference>
<comment type="PTM">
    <text evidence="8">Methylated by PrmB.</text>
</comment>
<evidence type="ECO:0000256" key="6">
    <source>
        <dbReference type="ARBA" id="ARBA00023274"/>
    </source>
</evidence>
<dbReference type="FunFam" id="2.40.30.10:FF:000004">
    <property type="entry name" value="50S ribosomal protein L3"/>
    <property type="match status" value="1"/>
</dbReference>
<dbReference type="PANTHER" id="PTHR11229:SF16">
    <property type="entry name" value="LARGE RIBOSOMAL SUBUNIT PROTEIN UL3C"/>
    <property type="match status" value="1"/>
</dbReference>
<dbReference type="PROSITE" id="PS00474">
    <property type="entry name" value="RIBOSOMAL_L3"/>
    <property type="match status" value="1"/>
</dbReference>
<name>A0A127F7U1_STEDE</name>
<keyword evidence="6 8" id="KW-0687">Ribonucleoprotein</keyword>
<accession>A0A127F7U1</accession>
<evidence type="ECO:0000256" key="1">
    <source>
        <dbReference type="ARBA" id="ARBA00006540"/>
    </source>
</evidence>
<dbReference type="InterPro" id="IPR019926">
    <property type="entry name" value="Ribosomal_uL3_CS"/>
</dbReference>
<dbReference type="KEGG" id="sdf:ACG33_05255"/>
<reference evidence="12 13" key="1">
    <citation type="submission" date="2015-06" db="EMBL/GenBank/DDBJ databases">
        <title>A Comprehensive Approach to Explore the Metabolic and Phylogenetic Diversity of Bacterial Steroid Degradation in the Environment: Testosterone as an Example.</title>
        <authorList>
            <person name="Yang F.-C."/>
            <person name="Chen Y.-L."/>
            <person name="Yu C.-P."/>
            <person name="Tang S.-L."/>
            <person name="Wang P.-H."/>
            <person name="Ismail W."/>
            <person name="Wang C.-H."/>
            <person name="Yang C.-Y."/>
            <person name="Chiang Y.-R."/>
        </authorList>
    </citation>
    <scope>NUCLEOTIDE SEQUENCE [LARGE SCALE GENOMIC DNA]</scope>
    <source>
        <strain evidence="12 13">DSM 18526</strain>
    </source>
</reference>
<evidence type="ECO:0000256" key="10">
    <source>
        <dbReference type="RuleBase" id="RU003906"/>
    </source>
</evidence>
<keyword evidence="5 8" id="KW-0689">Ribosomal protein</keyword>
<dbReference type="EMBL" id="CP011971">
    <property type="protein sequence ID" value="AMN46512.1"/>
    <property type="molecule type" value="Genomic_DNA"/>
</dbReference>
<dbReference type="PATRIC" id="fig|465721.4.peg.1117"/>
<protein>
    <recommendedName>
        <fullName evidence="7 8">Large ribosomal subunit protein uL3</fullName>
    </recommendedName>
</protein>
<dbReference type="Proteomes" id="UP000070250">
    <property type="component" value="Chromosome"/>
</dbReference>
<feature type="compositionally biased region" description="Polar residues" evidence="11">
    <location>
        <begin position="146"/>
        <end position="158"/>
    </location>
</feature>
<dbReference type="NCBIfam" id="TIGR03625">
    <property type="entry name" value="L3_bact"/>
    <property type="match status" value="1"/>
</dbReference>
<proteinExistence type="inferred from homology"/>
<dbReference type="GO" id="GO:0006412">
    <property type="term" value="P:translation"/>
    <property type="evidence" value="ECO:0007669"/>
    <property type="project" value="UniProtKB-UniRule"/>
</dbReference>
<evidence type="ECO:0000256" key="7">
    <source>
        <dbReference type="ARBA" id="ARBA00035243"/>
    </source>
</evidence>
<sequence>MSATRTIGLVGRKAGMTRVFTEAGESVPVTVIEALPNRVTQVRTKETDGYRALQVAFGDRKASRLNKPLTGHYAKVKVAPGQSLVEFRLSDEQGTDVAEGAELKVDLFQEGQIVDVTGTTIGKGFAGVMKRHNFGGLPASHGVSVSHRSPGSIGQRQTPGRVFPGKRMAGHMGNVRRTIENLQVVRVDAERNFLLIRGAVPGAPGGQVIVRPSVKAAGRAARKKLAPAKTSAKK</sequence>
<dbReference type="STRING" id="465721.ACG33_05255"/>
<dbReference type="GO" id="GO:0003735">
    <property type="term" value="F:structural constituent of ribosome"/>
    <property type="evidence" value="ECO:0007669"/>
    <property type="project" value="UniProtKB-UniRule"/>
</dbReference>
<feature type="region of interest" description="Disordered" evidence="11">
    <location>
        <begin position="141"/>
        <end position="160"/>
    </location>
</feature>
<dbReference type="Gene3D" id="3.30.160.810">
    <property type="match status" value="1"/>
</dbReference>
<keyword evidence="2 8" id="KW-0488">Methylation</keyword>
<dbReference type="InterPro" id="IPR000597">
    <property type="entry name" value="Ribosomal_uL3"/>
</dbReference>
<dbReference type="InterPro" id="IPR019927">
    <property type="entry name" value="Ribosomal_uL3_bac/org-type"/>
</dbReference>
<evidence type="ECO:0000313" key="13">
    <source>
        <dbReference type="Proteomes" id="UP000070250"/>
    </source>
</evidence>
<evidence type="ECO:0000313" key="12">
    <source>
        <dbReference type="EMBL" id="AMN46512.1"/>
    </source>
</evidence>
<comment type="similarity">
    <text evidence="1 8 9">Belongs to the universal ribosomal protein uL3 family.</text>
</comment>
<dbReference type="Pfam" id="PF00297">
    <property type="entry name" value="Ribosomal_L3"/>
    <property type="match status" value="1"/>
</dbReference>
<dbReference type="AlphaFoldDB" id="A0A127F7U1"/>
<evidence type="ECO:0000256" key="9">
    <source>
        <dbReference type="RuleBase" id="RU003905"/>
    </source>
</evidence>
<keyword evidence="13" id="KW-1185">Reference proteome</keyword>
<dbReference type="HAMAP" id="MF_01325_B">
    <property type="entry name" value="Ribosomal_uL3_B"/>
    <property type="match status" value="1"/>
</dbReference>
<dbReference type="GO" id="GO:0022625">
    <property type="term" value="C:cytosolic large ribosomal subunit"/>
    <property type="evidence" value="ECO:0007669"/>
    <property type="project" value="TreeGrafter"/>
</dbReference>
<dbReference type="RefSeq" id="WP_066919306.1">
    <property type="nucleotide sequence ID" value="NZ_CP011971.1"/>
</dbReference>
<feature type="modified residue" description="N5-methylglutamine" evidence="8">
    <location>
        <position position="157"/>
    </location>
</feature>
<gene>
    <name evidence="8" type="primary">rplC</name>
    <name evidence="12" type="ORF">ACG33_05255</name>
</gene>
<evidence type="ECO:0000256" key="11">
    <source>
        <dbReference type="SAM" id="MobiDB-lite"/>
    </source>
</evidence>
<dbReference type="Gene3D" id="2.40.30.10">
    <property type="entry name" value="Translation factors"/>
    <property type="match status" value="1"/>
</dbReference>
<dbReference type="FunFam" id="3.30.160.810:FF:000001">
    <property type="entry name" value="50S ribosomal protein L3"/>
    <property type="match status" value="1"/>
</dbReference>
<evidence type="ECO:0000256" key="3">
    <source>
        <dbReference type="ARBA" id="ARBA00022730"/>
    </source>
</evidence>
<evidence type="ECO:0000256" key="2">
    <source>
        <dbReference type="ARBA" id="ARBA00022481"/>
    </source>
</evidence>
<evidence type="ECO:0000256" key="4">
    <source>
        <dbReference type="ARBA" id="ARBA00022884"/>
    </source>
</evidence>
<dbReference type="GO" id="GO:0019843">
    <property type="term" value="F:rRNA binding"/>
    <property type="evidence" value="ECO:0007669"/>
    <property type="project" value="UniProtKB-UniRule"/>
</dbReference>
<comment type="function">
    <text evidence="8 10">One of the primary rRNA binding proteins, it binds directly near the 3'-end of the 23S rRNA, where it nucleates assembly of the 50S subunit.</text>
</comment>
<dbReference type="OrthoDB" id="9806135at2"/>
<organism evidence="12 13">
    <name type="scientific">Steroidobacter denitrificans</name>
    <dbReference type="NCBI Taxonomy" id="465721"/>
    <lineage>
        <taxon>Bacteria</taxon>
        <taxon>Pseudomonadati</taxon>
        <taxon>Pseudomonadota</taxon>
        <taxon>Gammaproteobacteria</taxon>
        <taxon>Steroidobacterales</taxon>
        <taxon>Steroidobacteraceae</taxon>
        <taxon>Steroidobacter</taxon>
    </lineage>
</organism>
<dbReference type="InterPro" id="IPR009000">
    <property type="entry name" value="Transl_B-barrel_sf"/>
</dbReference>
<evidence type="ECO:0000256" key="5">
    <source>
        <dbReference type="ARBA" id="ARBA00022980"/>
    </source>
</evidence>
<dbReference type="PANTHER" id="PTHR11229">
    <property type="entry name" value="50S RIBOSOMAL PROTEIN L3"/>
    <property type="match status" value="1"/>
</dbReference>